<dbReference type="Proteomes" id="UP000183974">
    <property type="component" value="Unassembled WGS sequence"/>
</dbReference>
<dbReference type="PANTHER" id="PTHR45266:SF3">
    <property type="entry name" value="OXALOACETATE DECARBOXYLASE ALPHA CHAIN"/>
    <property type="match status" value="1"/>
</dbReference>
<sequence>MANTEVVSPVTGSVWKVECSVGQKVSEGDVLMILESMKMEIIVEATANGTIESLAVDEGAAVEEDAPLCTISS</sequence>
<dbReference type="InterPro" id="IPR011053">
    <property type="entry name" value="Single_hybrid_motif"/>
</dbReference>
<evidence type="ECO:0000256" key="1">
    <source>
        <dbReference type="ARBA" id="ARBA00023267"/>
    </source>
</evidence>
<dbReference type="FunFam" id="2.40.50.100:FF:000003">
    <property type="entry name" value="Acetyl-CoA carboxylase biotin carboxyl carrier protein"/>
    <property type="match status" value="1"/>
</dbReference>
<dbReference type="RefSeq" id="WP_073037955.1">
    <property type="nucleotide sequence ID" value="NZ_BMLR01000025.1"/>
</dbReference>
<dbReference type="Pfam" id="PF00364">
    <property type="entry name" value="Biotin_lipoyl"/>
    <property type="match status" value="1"/>
</dbReference>
<evidence type="ECO:0000313" key="4">
    <source>
        <dbReference type="Proteomes" id="UP000183974"/>
    </source>
</evidence>
<dbReference type="PANTHER" id="PTHR45266">
    <property type="entry name" value="OXALOACETATE DECARBOXYLASE ALPHA CHAIN"/>
    <property type="match status" value="1"/>
</dbReference>
<proteinExistence type="predicted"/>
<dbReference type="STRING" id="337701.SAMN05444398_1263"/>
<protein>
    <submittedName>
        <fullName evidence="3">Acetyl-CoA carboxylase biotin carboxyl carrier protein</fullName>
    </submittedName>
</protein>
<dbReference type="InterPro" id="IPR000089">
    <property type="entry name" value="Biotin_lipoyl"/>
</dbReference>
<dbReference type="EMBL" id="FRBR01000026">
    <property type="protein sequence ID" value="SHM62159.1"/>
    <property type="molecule type" value="Genomic_DNA"/>
</dbReference>
<dbReference type="PROSITE" id="PS50968">
    <property type="entry name" value="BIOTINYL_LIPOYL"/>
    <property type="match status" value="1"/>
</dbReference>
<evidence type="ECO:0000259" key="2">
    <source>
        <dbReference type="PROSITE" id="PS50968"/>
    </source>
</evidence>
<dbReference type="OrthoDB" id="163546at2"/>
<accession>A0A1M7KA32</accession>
<reference evidence="3 4" key="1">
    <citation type="submission" date="2016-11" db="EMBL/GenBank/DDBJ databases">
        <authorList>
            <person name="Jaros S."/>
            <person name="Januszkiewicz K."/>
            <person name="Wedrychowicz H."/>
        </authorList>
    </citation>
    <scope>NUCLEOTIDE SEQUENCE [LARGE SCALE GENOMIC DNA]</scope>
    <source>
        <strain evidence="3 4">DSM 29589</strain>
    </source>
</reference>
<evidence type="ECO:0000313" key="3">
    <source>
        <dbReference type="EMBL" id="SHM62159.1"/>
    </source>
</evidence>
<keyword evidence="1" id="KW-0092">Biotin</keyword>
<dbReference type="AlphaFoldDB" id="A0A1M7KA32"/>
<organism evidence="3 4">
    <name type="scientific">Roseovarius pacificus</name>
    <dbReference type="NCBI Taxonomy" id="337701"/>
    <lineage>
        <taxon>Bacteria</taxon>
        <taxon>Pseudomonadati</taxon>
        <taxon>Pseudomonadota</taxon>
        <taxon>Alphaproteobacteria</taxon>
        <taxon>Rhodobacterales</taxon>
        <taxon>Roseobacteraceae</taxon>
        <taxon>Roseovarius</taxon>
    </lineage>
</organism>
<dbReference type="InterPro" id="IPR050709">
    <property type="entry name" value="Biotin_Carboxyl_Carrier/Decarb"/>
</dbReference>
<dbReference type="SUPFAM" id="SSF51230">
    <property type="entry name" value="Single hybrid motif"/>
    <property type="match status" value="1"/>
</dbReference>
<dbReference type="CDD" id="cd06850">
    <property type="entry name" value="biotinyl_domain"/>
    <property type="match status" value="1"/>
</dbReference>
<dbReference type="Gene3D" id="2.40.50.100">
    <property type="match status" value="1"/>
</dbReference>
<name>A0A1M7KA32_9RHOB</name>
<feature type="domain" description="Lipoyl-binding" evidence="2">
    <location>
        <begin position="1"/>
        <end position="72"/>
    </location>
</feature>
<keyword evidence="4" id="KW-1185">Reference proteome</keyword>
<gene>
    <name evidence="3" type="ORF">SAMN05444398_1263</name>
</gene>